<dbReference type="PATRIC" id="fig|1121022.4.peg.3930"/>
<keyword evidence="4" id="KW-1185">Reference proteome</keyword>
<dbReference type="EMBL" id="AWGB01000061">
    <property type="protein sequence ID" value="ESQ85306.1"/>
    <property type="molecule type" value="Genomic_DNA"/>
</dbReference>
<dbReference type="RefSeq" id="WP_018080661.1">
    <property type="nucleotide sequence ID" value="NZ_AQWM01000002.1"/>
</dbReference>
<keyword evidence="2" id="KW-0472">Membrane</keyword>
<evidence type="ECO:0000256" key="2">
    <source>
        <dbReference type="SAM" id="Phobius"/>
    </source>
</evidence>
<dbReference type="OrthoDB" id="7170798at2"/>
<comment type="caution">
    <text evidence="3">The sequence shown here is derived from an EMBL/GenBank/DDBJ whole genome shotgun (WGS) entry which is preliminary data.</text>
</comment>
<evidence type="ECO:0000313" key="4">
    <source>
        <dbReference type="Proteomes" id="UP000017837"/>
    </source>
</evidence>
<keyword evidence="2" id="KW-1133">Transmembrane helix</keyword>
<dbReference type="STRING" id="1121022.GCA_000376105_00993"/>
<accession>V4PB64</accession>
<dbReference type="eggNOG" id="ENOG50331D5">
    <property type="taxonomic scope" value="Bacteria"/>
</dbReference>
<evidence type="ECO:0000313" key="3">
    <source>
        <dbReference type="EMBL" id="ESQ85306.1"/>
    </source>
</evidence>
<name>V4PB64_9CAUL</name>
<dbReference type="Proteomes" id="UP000017837">
    <property type="component" value="Unassembled WGS sequence"/>
</dbReference>
<organism evidence="3 4">
    <name type="scientific">Asticcacaulis benevestitus DSM 16100 = ATCC BAA-896</name>
    <dbReference type="NCBI Taxonomy" id="1121022"/>
    <lineage>
        <taxon>Bacteria</taxon>
        <taxon>Pseudomonadati</taxon>
        <taxon>Pseudomonadota</taxon>
        <taxon>Alphaproteobacteria</taxon>
        <taxon>Caulobacterales</taxon>
        <taxon>Caulobacteraceae</taxon>
        <taxon>Asticcacaulis</taxon>
    </lineage>
</organism>
<proteinExistence type="predicted"/>
<protein>
    <submittedName>
        <fullName evidence="3">Uncharacterized protein</fullName>
    </submittedName>
</protein>
<evidence type="ECO:0000256" key="1">
    <source>
        <dbReference type="SAM" id="MobiDB-lite"/>
    </source>
</evidence>
<reference evidence="3 4" key="1">
    <citation type="journal article" date="2014" name="Nature">
        <title>Sequential evolution of bacterial morphology by co-option of a developmental regulator.</title>
        <authorList>
            <person name="Jiang C."/>
            <person name="Brown P.J."/>
            <person name="Ducret A."/>
            <person name="Brun Y.V."/>
        </authorList>
    </citation>
    <scope>NUCLEOTIDE SEQUENCE [LARGE SCALE GENOMIC DNA]</scope>
    <source>
        <strain evidence="3 4">DSM 16100</strain>
    </source>
</reference>
<dbReference type="AlphaFoldDB" id="V4PB64"/>
<sequence>MNRKFLLWAMAFVVICPALFGVGYWVWWDQVQRYAPVTIASPTDAAAITSLLTRADYVSPDFQKDVLTTGPASGITTAVTKPVDKRWVYLVTYRDCAPCRAYEDVEFPRLQAGGVETRIVAFAREDNGNVKQSTPEERSTIAELWLNRSWLLYQQWRNAAPEAWKAENIAVADNDLARSGVVWASRDFINQLAPLLRNSKVNVAYPIVIWRNKNNELRVCSCASNKAYHFIREDLGLPGDLETDVKDLLHLPKNLMPFGSETSASSSSSSLAPAPGLSADKDYGPGAAPSSF</sequence>
<gene>
    <name evidence="3" type="ORF">ABENE_19180</name>
</gene>
<keyword evidence="2" id="KW-0812">Transmembrane</keyword>
<feature type="region of interest" description="Disordered" evidence="1">
    <location>
        <begin position="260"/>
        <end position="292"/>
    </location>
</feature>
<feature type="compositionally biased region" description="Low complexity" evidence="1">
    <location>
        <begin position="263"/>
        <end position="278"/>
    </location>
</feature>
<feature type="transmembrane region" description="Helical" evidence="2">
    <location>
        <begin position="7"/>
        <end position="28"/>
    </location>
</feature>